<dbReference type="Gene3D" id="3.40.50.620">
    <property type="entry name" value="HUPs"/>
    <property type="match status" value="2"/>
</dbReference>
<keyword evidence="3" id="KW-0067">ATP-binding</keyword>
<evidence type="ECO:0000256" key="2">
    <source>
        <dbReference type="ARBA" id="ARBA00022741"/>
    </source>
</evidence>
<name>A0A8J3THK5_9ACTN</name>
<evidence type="ECO:0000256" key="3">
    <source>
        <dbReference type="ARBA" id="ARBA00022840"/>
    </source>
</evidence>
<evidence type="ECO:0000313" key="6">
    <source>
        <dbReference type="Proteomes" id="UP000599074"/>
    </source>
</evidence>
<feature type="domain" description="UspA" evidence="4">
    <location>
        <begin position="149"/>
        <end position="286"/>
    </location>
</feature>
<evidence type="ECO:0000256" key="1">
    <source>
        <dbReference type="ARBA" id="ARBA00008791"/>
    </source>
</evidence>
<dbReference type="PANTHER" id="PTHR46268:SF27">
    <property type="entry name" value="UNIVERSAL STRESS PROTEIN RV2623"/>
    <property type="match status" value="1"/>
</dbReference>
<dbReference type="RefSeq" id="WP_168117160.1">
    <property type="nucleotide sequence ID" value="NZ_BOON01000041.1"/>
</dbReference>
<dbReference type="Pfam" id="PF00582">
    <property type="entry name" value="Usp"/>
    <property type="match status" value="2"/>
</dbReference>
<proteinExistence type="inferred from homology"/>
<dbReference type="SUPFAM" id="SSF52402">
    <property type="entry name" value="Adenine nucleotide alpha hydrolases-like"/>
    <property type="match status" value="2"/>
</dbReference>
<reference evidence="5" key="1">
    <citation type="submission" date="2021-01" db="EMBL/GenBank/DDBJ databases">
        <title>Whole genome shotgun sequence of Planosporangium mesophilum NBRC 109066.</title>
        <authorList>
            <person name="Komaki H."/>
            <person name="Tamura T."/>
        </authorList>
    </citation>
    <scope>NUCLEOTIDE SEQUENCE</scope>
    <source>
        <strain evidence="5">NBRC 109066</strain>
    </source>
</reference>
<evidence type="ECO:0000259" key="4">
    <source>
        <dbReference type="Pfam" id="PF00582"/>
    </source>
</evidence>
<accession>A0A8J3THK5</accession>
<comment type="similarity">
    <text evidence="1">Belongs to the universal stress protein A family.</text>
</comment>
<keyword evidence="2" id="KW-0547">Nucleotide-binding</keyword>
<dbReference type="EMBL" id="BOON01000041">
    <property type="protein sequence ID" value="GII24839.1"/>
    <property type="molecule type" value="Genomic_DNA"/>
</dbReference>
<dbReference type="Proteomes" id="UP000599074">
    <property type="component" value="Unassembled WGS sequence"/>
</dbReference>
<organism evidence="5 6">
    <name type="scientific">Planosporangium mesophilum</name>
    <dbReference type="NCBI Taxonomy" id="689768"/>
    <lineage>
        <taxon>Bacteria</taxon>
        <taxon>Bacillati</taxon>
        <taxon>Actinomycetota</taxon>
        <taxon>Actinomycetes</taxon>
        <taxon>Micromonosporales</taxon>
        <taxon>Micromonosporaceae</taxon>
        <taxon>Planosporangium</taxon>
    </lineage>
</organism>
<dbReference type="InterPro" id="IPR006016">
    <property type="entry name" value="UspA"/>
</dbReference>
<gene>
    <name evidence="5" type="ORF">Pme01_44360</name>
</gene>
<comment type="caution">
    <text evidence="5">The sequence shown here is derived from an EMBL/GenBank/DDBJ whole genome shotgun (WGS) entry which is preliminary data.</text>
</comment>
<dbReference type="AlphaFoldDB" id="A0A8J3THK5"/>
<protein>
    <submittedName>
        <fullName evidence="5">Universal stress protein</fullName>
    </submittedName>
</protein>
<evidence type="ECO:0000313" key="5">
    <source>
        <dbReference type="EMBL" id="GII24839.1"/>
    </source>
</evidence>
<dbReference type="PRINTS" id="PR01438">
    <property type="entry name" value="UNVRSLSTRESS"/>
</dbReference>
<feature type="domain" description="UspA" evidence="4">
    <location>
        <begin position="3"/>
        <end position="141"/>
    </location>
</feature>
<keyword evidence="6" id="KW-1185">Reference proteome</keyword>
<sequence>MKNRVVVGVDGSDRSLDAVDLAVREAAARDLPLHVVYAYLWPYVAAPPGAAPVSLSDDALRHDAERVVRGAVERARTTGPSVEITGETVVGAPAAALTDRSRTAALVVVGDRGLGGFTGLLVGSVAVALAPHAACPVLVARGRTDPTGNVLVGVDGSPAGEPAVGFAFEEAALRGADLTALHAWTHPVRAEPGDMLPLVYDPAQVRAGEERVLAEVLAGWCDKYPDVTVQRRLVHGHTRQSLIGATGQAQLVVVGSRGRGGFTGLLLGSVSQAVLHHAACPVAIVHQTHAQIRS</sequence>
<dbReference type="PANTHER" id="PTHR46268">
    <property type="entry name" value="STRESS RESPONSE PROTEIN NHAX"/>
    <property type="match status" value="1"/>
</dbReference>
<dbReference type="InterPro" id="IPR014729">
    <property type="entry name" value="Rossmann-like_a/b/a_fold"/>
</dbReference>
<dbReference type="InterPro" id="IPR006015">
    <property type="entry name" value="Universal_stress_UspA"/>
</dbReference>
<dbReference type="GO" id="GO:0005524">
    <property type="term" value="F:ATP binding"/>
    <property type="evidence" value="ECO:0007669"/>
    <property type="project" value="UniProtKB-KW"/>
</dbReference>